<dbReference type="Proteomes" id="UP000507222">
    <property type="component" value="Unassembled WGS sequence"/>
</dbReference>
<proteinExistence type="predicted"/>
<dbReference type="EMBL" id="CAEKDK010000007">
    <property type="protein sequence ID" value="CAB4286181.1"/>
    <property type="molecule type" value="Genomic_DNA"/>
</dbReference>
<evidence type="ECO:0000313" key="3">
    <source>
        <dbReference type="Proteomes" id="UP000507222"/>
    </source>
</evidence>
<reference evidence="2 3" key="1">
    <citation type="submission" date="2020-05" db="EMBL/GenBank/DDBJ databases">
        <authorList>
            <person name="Campoy J."/>
            <person name="Schneeberger K."/>
            <person name="Spophaly S."/>
        </authorList>
    </citation>
    <scope>NUCLEOTIDE SEQUENCE [LARGE SCALE GENOMIC DNA]</scope>
    <source>
        <strain evidence="2">PruArmRojPasFocal</strain>
    </source>
</reference>
<evidence type="ECO:0000313" key="2">
    <source>
        <dbReference type="EMBL" id="CAB4286181.1"/>
    </source>
</evidence>
<protein>
    <submittedName>
        <fullName evidence="2">Uncharacterized protein</fullName>
    </submittedName>
</protein>
<evidence type="ECO:0000256" key="1">
    <source>
        <dbReference type="SAM" id="MobiDB-lite"/>
    </source>
</evidence>
<feature type="region of interest" description="Disordered" evidence="1">
    <location>
        <begin position="1"/>
        <end position="25"/>
    </location>
</feature>
<name>A0A6J5VD73_PRUAR</name>
<accession>A0A6J5VD73</accession>
<gene>
    <name evidence="2" type="ORF">CURHAP_LOCUS42995</name>
</gene>
<dbReference type="AlphaFoldDB" id="A0A6J5VD73"/>
<organism evidence="2 3">
    <name type="scientific">Prunus armeniaca</name>
    <name type="common">Apricot</name>
    <name type="synonym">Armeniaca vulgaris</name>
    <dbReference type="NCBI Taxonomy" id="36596"/>
    <lineage>
        <taxon>Eukaryota</taxon>
        <taxon>Viridiplantae</taxon>
        <taxon>Streptophyta</taxon>
        <taxon>Embryophyta</taxon>
        <taxon>Tracheophyta</taxon>
        <taxon>Spermatophyta</taxon>
        <taxon>Magnoliopsida</taxon>
        <taxon>eudicotyledons</taxon>
        <taxon>Gunneridae</taxon>
        <taxon>Pentapetalae</taxon>
        <taxon>rosids</taxon>
        <taxon>fabids</taxon>
        <taxon>Rosales</taxon>
        <taxon>Rosaceae</taxon>
        <taxon>Amygdaloideae</taxon>
        <taxon>Amygdaleae</taxon>
        <taxon>Prunus</taxon>
    </lineage>
</organism>
<sequence>MIPGRPSFSTGSYESVGVVTPKRRAENEHKTLKTRLRKADGNNNDVVTLTKYEISLKVHKRANGRQ</sequence>